<sequence length="257" mass="28119">MTSSTDGAVPIMIVGDSISHGSSGDWTWRYRFWTHLRDQRVAIDLVGPKATLDDIRTAEAGDDDSTYADPEFDRDHNAQWGRPYLTEKSLIEAKVAEFRPAYLLVLLGINDLFWYGVEPGQFEDNLREFVANARRAAPSLRFVLGSILQTQRAVEDEEFAARVAACNARIRAVAASMTTPESPIVLADTAREFVAADHTWDGTHPNPRGELRIAAAFADVLAGAFALGAPYPRPFTEPADIPAQAKAPLGEPAARPV</sequence>
<evidence type="ECO:0000256" key="1">
    <source>
        <dbReference type="SAM" id="MobiDB-lite"/>
    </source>
</evidence>
<feature type="region of interest" description="Disordered" evidence="1">
    <location>
        <begin position="238"/>
        <end position="257"/>
    </location>
</feature>
<dbReference type="Proteomes" id="UP001501237">
    <property type="component" value="Unassembled WGS sequence"/>
</dbReference>
<dbReference type="Pfam" id="PF13472">
    <property type="entry name" value="Lipase_GDSL_2"/>
    <property type="match status" value="1"/>
</dbReference>
<feature type="domain" description="SGNH hydrolase-type esterase" evidence="2">
    <location>
        <begin position="14"/>
        <end position="209"/>
    </location>
</feature>
<reference evidence="4" key="1">
    <citation type="journal article" date="2019" name="Int. J. Syst. Evol. Microbiol.">
        <title>The Global Catalogue of Microorganisms (GCM) 10K type strain sequencing project: providing services to taxonomists for standard genome sequencing and annotation.</title>
        <authorList>
            <consortium name="The Broad Institute Genomics Platform"/>
            <consortium name="The Broad Institute Genome Sequencing Center for Infectious Disease"/>
            <person name="Wu L."/>
            <person name="Ma J."/>
        </authorList>
    </citation>
    <scope>NUCLEOTIDE SEQUENCE [LARGE SCALE GENOMIC DNA]</scope>
    <source>
        <strain evidence="4">JCM 9377</strain>
    </source>
</reference>
<comment type="caution">
    <text evidence="3">The sequence shown here is derived from an EMBL/GenBank/DDBJ whole genome shotgun (WGS) entry which is preliminary data.</text>
</comment>
<dbReference type="SUPFAM" id="SSF52266">
    <property type="entry name" value="SGNH hydrolase"/>
    <property type="match status" value="1"/>
</dbReference>
<dbReference type="InterPro" id="IPR051532">
    <property type="entry name" value="Ester_Hydrolysis_Enzymes"/>
</dbReference>
<organism evidence="3 4">
    <name type="scientific">Actinocorallia longicatena</name>
    <dbReference type="NCBI Taxonomy" id="111803"/>
    <lineage>
        <taxon>Bacteria</taxon>
        <taxon>Bacillati</taxon>
        <taxon>Actinomycetota</taxon>
        <taxon>Actinomycetes</taxon>
        <taxon>Streptosporangiales</taxon>
        <taxon>Thermomonosporaceae</taxon>
        <taxon>Actinocorallia</taxon>
    </lineage>
</organism>
<gene>
    <name evidence="3" type="ORF">GCM10010468_01300</name>
</gene>
<keyword evidence="4" id="KW-1185">Reference proteome</keyword>
<proteinExistence type="predicted"/>
<protein>
    <submittedName>
        <fullName evidence="3">GDSL-type esterase/lipase family protein</fullName>
    </submittedName>
</protein>
<dbReference type="EMBL" id="BAAAUV010000001">
    <property type="protein sequence ID" value="GAA3192476.1"/>
    <property type="molecule type" value="Genomic_DNA"/>
</dbReference>
<dbReference type="RefSeq" id="WP_344821120.1">
    <property type="nucleotide sequence ID" value="NZ_BAAAUV010000001.1"/>
</dbReference>
<dbReference type="PANTHER" id="PTHR30383:SF2">
    <property type="entry name" value="CELLULOSE-BINDING PROTEIN"/>
    <property type="match status" value="1"/>
</dbReference>
<evidence type="ECO:0000313" key="3">
    <source>
        <dbReference type="EMBL" id="GAA3192476.1"/>
    </source>
</evidence>
<dbReference type="PANTHER" id="PTHR30383">
    <property type="entry name" value="THIOESTERASE 1/PROTEASE 1/LYSOPHOSPHOLIPASE L1"/>
    <property type="match status" value="1"/>
</dbReference>
<dbReference type="Gene3D" id="3.40.50.1110">
    <property type="entry name" value="SGNH hydrolase"/>
    <property type="match status" value="1"/>
</dbReference>
<evidence type="ECO:0000313" key="4">
    <source>
        <dbReference type="Proteomes" id="UP001501237"/>
    </source>
</evidence>
<accession>A0ABP6PVT6</accession>
<evidence type="ECO:0000259" key="2">
    <source>
        <dbReference type="Pfam" id="PF13472"/>
    </source>
</evidence>
<dbReference type="InterPro" id="IPR036514">
    <property type="entry name" value="SGNH_hydro_sf"/>
</dbReference>
<name>A0ABP6PVT6_9ACTN</name>
<dbReference type="InterPro" id="IPR013830">
    <property type="entry name" value="SGNH_hydro"/>
</dbReference>